<keyword evidence="1" id="KW-1133">Transmembrane helix</keyword>
<proteinExistence type="predicted"/>
<gene>
    <name evidence="2" type="ORF">SAMN04488109_1204</name>
</gene>
<keyword evidence="3" id="KW-1185">Reference proteome</keyword>
<dbReference type="EMBL" id="FQWQ01000001">
    <property type="protein sequence ID" value="SHG64253.1"/>
    <property type="molecule type" value="Genomic_DNA"/>
</dbReference>
<protein>
    <submittedName>
        <fullName evidence="2">Uncharacterized protein</fullName>
    </submittedName>
</protein>
<keyword evidence="1" id="KW-0812">Transmembrane</keyword>
<sequence>MRLLFLHIYKIIVQRISSFHSRKFLNSVGVLYHNTGCQPGVCEPTIHLRHAPTKIEARHVHGAHRTALGCSVPLRAKPFEARSHFPVALLLFSSLPRVKTRVMMGNSYGVRESGGNGVPKKKQRLALFLHGHKIFLFAIAHMTAIAFGQFAKRCPCWNMRDLVAVFLVVDGQAVAALIDGVGMAIYRWSVG</sequence>
<organism evidence="2 3">
    <name type="scientific">Chryseolinea serpens</name>
    <dbReference type="NCBI Taxonomy" id="947013"/>
    <lineage>
        <taxon>Bacteria</taxon>
        <taxon>Pseudomonadati</taxon>
        <taxon>Bacteroidota</taxon>
        <taxon>Cytophagia</taxon>
        <taxon>Cytophagales</taxon>
        <taxon>Fulvivirgaceae</taxon>
        <taxon>Chryseolinea</taxon>
    </lineage>
</organism>
<evidence type="ECO:0000313" key="2">
    <source>
        <dbReference type="EMBL" id="SHG64253.1"/>
    </source>
</evidence>
<feature type="transmembrane region" description="Helical" evidence="1">
    <location>
        <begin position="134"/>
        <end position="151"/>
    </location>
</feature>
<dbReference type="AlphaFoldDB" id="A0A1M5LIR1"/>
<evidence type="ECO:0000256" key="1">
    <source>
        <dbReference type="SAM" id="Phobius"/>
    </source>
</evidence>
<feature type="transmembrane region" description="Helical" evidence="1">
    <location>
        <begin position="163"/>
        <end position="186"/>
    </location>
</feature>
<name>A0A1M5LIR1_9BACT</name>
<keyword evidence="1" id="KW-0472">Membrane</keyword>
<dbReference type="Proteomes" id="UP000184212">
    <property type="component" value="Unassembled WGS sequence"/>
</dbReference>
<evidence type="ECO:0000313" key="3">
    <source>
        <dbReference type="Proteomes" id="UP000184212"/>
    </source>
</evidence>
<accession>A0A1M5LIR1</accession>
<reference evidence="2 3" key="1">
    <citation type="submission" date="2016-11" db="EMBL/GenBank/DDBJ databases">
        <authorList>
            <person name="Jaros S."/>
            <person name="Januszkiewicz K."/>
            <person name="Wedrychowicz H."/>
        </authorList>
    </citation>
    <scope>NUCLEOTIDE SEQUENCE [LARGE SCALE GENOMIC DNA]</scope>
    <source>
        <strain evidence="2 3">DSM 24574</strain>
    </source>
</reference>